<feature type="region of interest" description="Disordered" evidence="1">
    <location>
        <begin position="118"/>
        <end position="151"/>
    </location>
</feature>
<evidence type="ECO:0000313" key="2">
    <source>
        <dbReference type="EMBL" id="TPW32654.1"/>
    </source>
</evidence>
<gene>
    <name evidence="2" type="ORF">FJU11_00015</name>
</gene>
<sequence>MATAITHPAVILREFVEACRALSPTIAISPRTNHRIHETTEDIIASRKVRAVKNGQRFKLHQAYRSKKEIRCSRDVLDFSDKLGARMREWKVWRVSHARAAELLCNFEECSDFEQAPCASPYRSASDCSSTEFAREPPEFSTQRYSPMHVA</sequence>
<protein>
    <submittedName>
        <fullName evidence="2">Uncharacterized protein</fullName>
    </submittedName>
</protein>
<accession>A0A506UGU5</accession>
<keyword evidence="3" id="KW-1185">Reference proteome</keyword>
<evidence type="ECO:0000313" key="3">
    <source>
        <dbReference type="Proteomes" id="UP000320314"/>
    </source>
</evidence>
<dbReference type="RefSeq" id="WP_141164957.1">
    <property type="nucleotide sequence ID" value="NZ_VHLH01000001.1"/>
</dbReference>
<reference evidence="2 3" key="1">
    <citation type="submission" date="2019-06" db="EMBL/GenBank/DDBJ databases">
        <authorList>
            <person name="Li M."/>
        </authorList>
    </citation>
    <scope>NUCLEOTIDE SEQUENCE [LARGE SCALE GENOMIC DNA]</scope>
    <source>
        <strain evidence="2 3">BGMRC6574</strain>
    </source>
</reference>
<comment type="caution">
    <text evidence="2">The sequence shown here is derived from an EMBL/GenBank/DDBJ whole genome shotgun (WGS) entry which is preliminary data.</text>
</comment>
<dbReference type="Proteomes" id="UP000320314">
    <property type="component" value="Unassembled WGS sequence"/>
</dbReference>
<evidence type="ECO:0000256" key="1">
    <source>
        <dbReference type="SAM" id="MobiDB-lite"/>
    </source>
</evidence>
<dbReference type="AlphaFoldDB" id="A0A506UGU5"/>
<name>A0A506UGU5_9HYPH</name>
<organism evidence="2 3">
    <name type="scientific">Pararhizobium mangrovi</name>
    <dbReference type="NCBI Taxonomy" id="2590452"/>
    <lineage>
        <taxon>Bacteria</taxon>
        <taxon>Pseudomonadati</taxon>
        <taxon>Pseudomonadota</taxon>
        <taxon>Alphaproteobacteria</taxon>
        <taxon>Hyphomicrobiales</taxon>
        <taxon>Rhizobiaceae</taxon>
        <taxon>Rhizobium/Agrobacterium group</taxon>
        <taxon>Pararhizobium</taxon>
    </lineage>
</organism>
<proteinExistence type="predicted"/>
<dbReference type="EMBL" id="VHLH01000001">
    <property type="protein sequence ID" value="TPW32654.1"/>
    <property type="molecule type" value="Genomic_DNA"/>
</dbReference>